<protein>
    <submittedName>
        <fullName evidence="9">Metallophosphoesterase</fullName>
    </submittedName>
</protein>
<keyword evidence="6" id="KW-0472">Membrane</keyword>
<evidence type="ECO:0000256" key="4">
    <source>
        <dbReference type="ARBA" id="ARBA00025742"/>
    </source>
</evidence>
<proteinExistence type="inferred from homology"/>
<dbReference type="PANTHER" id="PTHR42988:SF2">
    <property type="entry name" value="CYCLIC NUCLEOTIDE PHOSPHODIESTERASE CBUA0032-RELATED"/>
    <property type="match status" value="1"/>
</dbReference>
<evidence type="ECO:0000313" key="9">
    <source>
        <dbReference type="EMBL" id="MEQ2424674.1"/>
    </source>
</evidence>
<dbReference type="InterPro" id="IPR029052">
    <property type="entry name" value="Metallo-depent_PP-like"/>
</dbReference>
<reference evidence="9 10" key="1">
    <citation type="submission" date="2024-03" db="EMBL/GenBank/DDBJ databases">
        <title>Human intestinal bacterial collection.</title>
        <authorList>
            <person name="Pauvert C."/>
            <person name="Hitch T.C.A."/>
            <person name="Clavel T."/>
        </authorList>
    </citation>
    <scope>NUCLEOTIDE SEQUENCE [LARGE SCALE GENOMIC DNA]</scope>
    <source>
        <strain evidence="9 10">CLA-SR-H021</strain>
    </source>
</reference>
<keyword evidence="3" id="KW-0408">Iron</keyword>
<accession>A0ABV1D2S2</accession>
<evidence type="ECO:0000256" key="1">
    <source>
        <dbReference type="ARBA" id="ARBA00022723"/>
    </source>
</evidence>
<dbReference type="InterPro" id="IPR004843">
    <property type="entry name" value="Calcineurin-like_PHP"/>
</dbReference>
<dbReference type="SUPFAM" id="SSF56300">
    <property type="entry name" value="Metallo-dependent phosphatases"/>
    <property type="match status" value="1"/>
</dbReference>
<feature type="transmembrane region" description="Helical" evidence="6">
    <location>
        <begin position="6"/>
        <end position="26"/>
    </location>
</feature>
<sequence length="522" mass="59384">MKKKTWIISALMYAMVFMACFGVLHFMKKLMEPAGPVQMETGTEGFGQESVDGDDGKRPEDRNVDSLIKTATDSQAEKPEEVIREEGYTGWKKQFPGLWTPPQDTEEPYVPPRLVLATDLHYQSAQAGDGGPAFQLFVERSDGKVIQYLPELLEAFLDEVIEEKPSALVLSGDITMNGERMNHEELAGRLARVQDAGIQVLVIPGNHDINNGHAAVYYGAEKESVDSIDADGFYEIYHRYGYDQALSRDSSSLSYVYGLDEKNWLLMLDSCQYEPENKVEGRIKESTLAWMDEQLLKAREQGIFVLPVAHHNLLAQSRMYTTQCAMDNNGEVIDLLQKYELPLFFSGHLHVQRVRKHKAEPGVADEAYGIQEIITDALSIPPCQYGEVVWDEDGSISYETRSVDVSGWARKMGSGNPDLLDFEDWSYRYIQKLISDQIRGVVKNLGDDVERSMAATYAGVYIDYYAGRKIDAKGIRNTKGYRWWQRNMPDSYLLRELDSMIMDSDRDNNYFLLPEEEGWLRE</sequence>
<dbReference type="Pfam" id="PF17839">
    <property type="entry name" value="CNP_C_terminal"/>
    <property type="match status" value="1"/>
</dbReference>
<keyword evidence="6" id="KW-0812">Transmembrane</keyword>
<feature type="region of interest" description="Disordered" evidence="5">
    <location>
        <begin position="39"/>
        <end position="82"/>
    </location>
</feature>
<dbReference type="PANTHER" id="PTHR42988">
    <property type="entry name" value="PHOSPHOHYDROLASE"/>
    <property type="match status" value="1"/>
</dbReference>
<dbReference type="PROSITE" id="PS51257">
    <property type="entry name" value="PROKAR_LIPOPROTEIN"/>
    <property type="match status" value="1"/>
</dbReference>
<dbReference type="InterPro" id="IPR050884">
    <property type="entry name" value="CNP_phosphodiesterase-III"/>
</dbReference>
<evidence type="ECO:0000256" key="2">
    <source>
        <dbReference type="ARBA" id="ARBA00022801"/>
    </source>
</evidence>
<feature type="compositionally biased region" description="Basic and acidic residues" evidence="5">
    <location>
        <begin position="54"/>
        <end position="64"/>
    </location>
</feature>
<dbReference type="Gene3D" id="3.60.21.10">
    <property type="match status" value="1"/>
</dbReference>
<evidence type="ECO:0000256" key="5">
    <source>
        <dbReference type="SAM" id="MobiDB-lite"/>
    </source>
</evidence>
<evidence type="ECO:0000259" key="7">
    <source>
        <dbReference type="Pfam" id="PF00149"/>
    </source>
</evidence>
<keyword evidence="1" id="KW-0479">Metal-binding</keyword>
<comment type="caution">
    <text evidence="9">The sequence shown here is derived from an EMBL/GenBank/DDBJ whole genome shotgun (WGS) entry which is preliminary data.</text>
</comment>
<keyword evidence="2" id="KW-0378">Hydrolase</keyword>
<name>A0ABV1D2S2_9FIRM</name>
<organism evidence="9 10">
    <name type="scientific">Enterocloster hominis</name>
    <name type="common">ex Hitch et al. 2024</name>
    <dbReference type="NCBI Taxonomy" id="1917870"/>
    <lineage>
        <taxon>Bacteria</taxon>
        <taxon>Bacillati</taxon>
        <taxon>Bacillota</taxon>
        <taxon>Clostridia</taxon>
        <taxon>Lachnospirales</taxon>
        <taxon>Lachnospiraceae</taxon>
        <taxon>Enterocloster</taxon>
    </lineage>
</organism>
<dbReference type="RefSeq" id="WP_040380352.1">
    <property type="nucleotide sequence ID" value="NZ_JBBMFM010000016.1"/>
</dbReference>
<dbReference type="EMBL" id="JBBMFM010000016">
    <property type="protein sequence ID" value="MEQ2424674.1"/>
    <property type="molecule type" value="Genomic_DNA"/>
</dbReference>
<dbReference type="Pfam" id="PF00149">
    <property type="entry name" value="Metallophos"/>
    <property type="match status" value="1"/>
</dbReference>
<evidence type="ECO:0000256" key="3">
    <source>
        <dbReference type="ARBA" id="ARBA00023004"/>
    </source>
</evidence>
<keyword evidence="6" id="KW-1133">Transmembrane helix</keyword>
<dbReference type="Proteomes" id="UP001454086">
    <property type="component" value="Unassembled WGS sequence"/>
</dbReference>
<gene>
    <name evidence="9" type="ORF">WMQ36_06790</name>
</gene>
<comment type="similarity">
    <text evidence="4">Belongs to the cyclic nucleotide phosphodiesterase class-III family.</text>
</comment>
<feature type="domain" description="Calcineurin-like phosphoesterase" evidence="7">
    <location>
        <begin position="113"/>
        <end position="351"/>
    </location>
</feature>
<evidence type="ECO:0000256" key="6">
    <source>
        <dbReference type="SAM" id="Phobius"/>
    </source>
</evidence>
<keyword evidence="10" id="KW-1185">Reference proteome</keyword>
<evidence type="ECO:0000313" key="10">
    <source>
        <dbReference type="Proteomes" id="UP001454086"/>
    </source>
</evidence>
<evidence type="ECO:0000259" key="8">
    <source>
        <dbReference type="Pfam" id="PF17839"/>
    </source>
</evidence>
<feature type="domain" description="Cyclic nucleotide phosphodiesterase C-terminal" evidence="8">
    <location>
        <begin position="404"/>
        <end position="507"/>
    </location>
</feature>
<dbReference type="InterPro" id="IPR040869">
    <property type="entry name" value="CNP_C"/>
</dbReference>